<gene>
    <name evidence="9" type="ORF">EET67_09245</name>
</gene>
<dbReference type="InterPro" id="IPR035906">
    <property type="entry name" value="MetI-like_sf"/>
</dbReference>
<sequence length="258" mass="28139">MRDKTMSQDTLIVWTGRALFLGLWMGAWEWIARTELLPPAFIGTPSKFIRQFWISLWDGSYLEATIVTMQATLAAFVVGAVAALLVAMVMSASPIIGKVLSPFVDAFNSLPRVALIPLFIIWFGLGMTQKVASGVSIMFFIVLSYTIAGAKSVDPDHVVLARSLGIPRWKIFTTIVIPTAVPAIFSGLRLGMIYTILGVITAEMLAGGEGLGTRVSYYSNIFDTNGVLAVLIVLVLLASAVSYVMSIIENWIGRWRSI</sequence>
<dbReference type="Proteomes" id="UP000281647">
    <property type="component" value="Unassembled WGS sequence"/>
</dbReference>
<evidence type="ECO:0000259" key="8">
    <source>
        <dbReference type="PROSITE" id="PS50928"/>
    </source>
</evidence>
<evidence type="ECO:0000256" key="5">
    <source>
        <dbReference type="ARBA" id="ARBA00022989"/>
    </source>
</evidence>
<evidence type="ECO:0000256" key="7">
    <source>
        <dbReference type="RuleBase" id="RU363032"/>
    </source>
</evidence>
<keyword evidence="6 7" id="KW-0472">Membrane</keyword>
<keyword evidence="4 7" id="KW-0812">Transmembrane</keyword>
<evidence type="ECO:0000313" key="9">
    <source>
        <dbReference type="EMBL" id="RUM98271.1"/>
    </source>
</evidence>
<feature type="transmembrane region" description="Helical" evidence="7">
    <location>
        <begin position="131"/>
        <end position="150"/>
    </location>
</feature>
<dbReference type="CDD" id="cd06261">
    <property type="entry name" value="TM_PBP2"/>
    <property type="match status" value="1"/>
</dbReference>
<dbReference type="PANTHER" id="PTHR30151">
    <property type="entry name" value="ALKANE SULFONATE ABC TRANSPORTER-RELATED, MEMBRANE SUBUNIT"/>
    <property type="match status" value="1"/>
</dbReference>
<evidence type="ECO:0000256" key="1">
    <source>
        <dbReference type="ARBA" id="ARBA00004651"/>
    </source>
</evidence>
<evidence type="ECO:0000313" key="10">
    <source>
        <dbReference type="Proteomes" id="UP000281647"/>
    </source>
</evidence>
<feature type="domain" description="ABC transmembrane type-1" evidence="8">
    <location>
        <begin position="61"/>
        <end position="245"/>
    </location>
</feature>
<comment type="similarity">
    <text evidence="7">Belongs to the binding-protein-dependent transport system permease family.</text>
</comment>
<protein>
    <submittedName>
        <fullName evidence="9">ABC transporter permease</fullName>
    </submittedName>
</protein>
<dbReference type="GO" id="GO:0055085">
    <property type="term" value="P:transmembrane transport"/>
    <property type="evidence" value="ECO:0007669"/>
    <property type="project" value="InterPro"/>
</dbReference>
<keyword evidence="3" id="KW-1003">Cell membrane</keyword>
<dbReference type="Gene3D" id="1.10.3720.10">
    <property type="entry name" value="MetI-like"/>
    <property type="match status" value="1"/>
</dbReference>
<dbReference type="PANTHER" id="PTHR30151:SF20">
    <property type="entry name" value="ABC TRANSPORTER PERMEASE PROTEIN HI_0355-RELATED"/>
    <property type="match status" value="1"/>
</dbReference>
<keyword evidence="10" id="KW-1185">Reference proteome</keyword>
<dbReference type="Pfam" id="PF00528">
    <property type="entry name" value="BPD_transp_1"/>
    <property type="match status" value="1"/>
</dbReference>
<evidence type="ECO:0000256" key="2">
    <source>
        <dbReference type="ARBA" id="ARBA00022448"/>
    </source>
</evidence>
<name>A0A432V7W5_9HYPH</name>
<dbReference type="InterPro" id="IPR000515">
    <property type="entry name" value="MetI-like"/>
</dbReference>
<proteinExistence type="inferred from homology"/>
<keyword evidence="2 7" id="KW-0813">Transport</keyword>
<dbReference type="EMBL" id="RKST01000007">
    <property type="protein sequence ID" value="RUM98271.1"/>
    <property type="molecule type" value="Genomic_DNA"/>
</dbReference>
<keyword evidence="5 7" id="KW-1133">Transmembrane helix</keyword>
<evidence type="ECO:0000256" key="3">
    <source>
        <dbReference type="ARBA" id="ARBA00022475"/>
    </source>
</evidence>
<accession>A0A432V7W5</accession>
<feature type="transmembrane region" description="Helical" evidence="7">
    <location>
        <begin position="12"/>
        <end position="31"/>
    </location>
</feature>
<comment type="caution">
    <text evidence="9">The sequence shown here is derived from an EMBL/GenBank/DDBJ whole genome shotgun (WGS) entry which is preliminary data.</text>
</comment>
<feature type="transmembrane region" description="Helical" evidence="7">
    <location>
        <begin position="226"/>
        <end position="248"/>
    </location>
</feature>
<evidence type="ECO:0000256" key="6">
    <source>
        <dbReference type="ARBA" id="ARBA00023136"/>
    </source>
</evidence>
<feature type="transmembrane region" description="Helical" evidence="7">
    <location>
        <begin position="109"/>
        <end position="125"/>
    </location>
</feature>
<evidence type="ECO:0000256" key="4">
    <source>
        <dbReference type="ARBA" id="ARBA00022692"/>
    </source>
</evidence>
<comment type="subcellular location">
    <subcellularLocation>
        <location evidence="1 7">Cell membrane</location>
        <topology evidence="1 7">Multi-pass membrane protein</topology>
    </subcellularLocation>
</comment>
<dbReference type="OrthoDB" id="8138334at2"/>
<feature type="transmembrane region" description="Helical" evidence="7">
    <location>
        <begin position="171"/>
        <end position="197"/>
    </location>
</feature>
<organism evidence="9 10">
    <name type="scientific">Borborobacter arsenicus</name>
    <dbReference type="NCBI Taxonomy" id="1851146"/>
    <lineage>
        <taxon>Bacteria</taxon>
        <taxon>Pseudomonadati</taxon>
        <taxon>Pseudomonadota</taxon>
        <taxon>Alphaproteobacteria</taxon>
        <taxon>Hyphomicrobiales</taxon>
        <taxon>Phyllobacteriaceae</taxon>
        <taxon>Borborobacter</taxon>
    </lineage>
</organism>
<dbReference type="AlphaFoldDB" id="A0A432V7W5"/>
<dbReference type="PROSITE" id="PS50928">
    <property type="entry name" value="ABC_TM1"/>
    <property type="match status" value="1"/>
</dbReference>
<feature type="transmembrane region" description="Helical" evidence="7">
    <location>
        <begin position="73"/>
        <end position="97"/>
    </location>
</feature>
<dbReference type="SUPFAM" id="SSF161098">
    <property type="entry name" value="MetI-like"/>
    <property type="match status" value="1"/>
</dbReference>
<reference evidence="9 10" key="1">
    <citation type="submission" date="2018-11" db="EMBL/GenBank/DDBJ databases">
        <title>Pseudaminobacter arsenicus sp. nov., an arsenic-resistant bacterium isolated from arsenic-rich aquifers.</title>
        <authorList>
            <person name="Mu Y."/>
        </authorList>
    </citation>
    <scope>NUCLEOTIDE SEQUENCE [LARGE SCALE GENOMIC DNA]</scope>
    <source>
        <strain evidence="9 10">CB3</strain>
    </source>
</reference>
<dbReference type="GO" id="GO:0005886">
    <property type="term" value="C:plasma membrane"/>
    <property type="evidence" value="ECO:0007669"/>
    <property type="project" value="UniProtKB-SubCell"/>
</dbReference>